<dbReference type="EMBL" id="BAVS01000009">
    <property type="protein sequence ID" value="GAE93060.1"/>
    <property type="molecule type" value="Genomic_DNA"/>
</dbReference>
<reference evidence="1 2" key="1">
    <citation type="journal article" date="2014" name="Genome Announc.">
        <title>Draft Genome Sequence of the Boron-Tolerant and Moderately Halotolerant Bacterium Gracilibacillus boraciitolerans JCM 21714T.</title>
        <authorList>
            <person name="Ahmed I."/>
            <person name="Oshima K."/>
            <person name="Suda W."/>
            <person name="Kitamura K."/>
            <person name="Iida T."/>
            <person name="Ohmori Y."/>
            <person name="Fujiwara T."/>
            <person name="Hattori M."/>
            <person name="Ohkuma M."/>
        </authorList>
    </citation>
    <scope>NUCLEOTIDE SEQUENCE [LARGE SCALE GENOMIC DNA]</scope>
    <source>
        <strain evidence="1 2">JCM 21714</strain>
    </source>
</reference>
<sequence length="60" mass="7076">MIKGNSISGKLQLFLDLIGRNDLRYEIPDLDKEEQTILYKNLKYLIEIETEKAVNKKELH</sequence>
<gene>
    <name evidence="1" type="ORF">JCM21714_2095</name>
</gene>
<evidence type="ECO:0000313" key="1">
    <source>
        <dbReference type="EMBL" id="GAE93060.1"/>
    </source>
</evidence>
<protein>
    <submittedName>
        <fullName evidence="1">Uncharacterized protein</fullName>
    </submittedName>
</protein>
<keyword evidence="2" id="KW-1185">Reference proteome</keyword>
<organism evidence="1 2">
    <name type="scientific">Gracilibacillus boraciitolerans JCM 21714</name>
    <dbReference type="NCBI Taxonomy" id="1298598"/>
    <lineage>
        <taxon>Bacteria</taxon>
        <taxon>Bacillati</taxon>
        <taxon>Bacillota</taxon>
        <taxon>Bacilli</taxon>
        <taxon>Bacillales</taxon>
        <taxon>Bacillaceae</taxon>
        <taxon>Gracilibacillus</taxon>
    </lineage>
</organism>
<accession>W4VI33</accession>
<dbReference type="RefSeq" id="WP_035723139.1">
    <property type="nucleotide sequence ID" value="NZ_BAVS01000009.1"/>
</dbReference>
<name>W4VI33_9BACI</name>
<dbReference type="AlphaFoldDB" id="W4VI33"/>
<dbReference type="Proteomes" id="UP000019102">
    <property type="component" value="Unassembled WGS sequence"/>
</dbReference>
<proteinExistence type="predicted"/>
<evidence type="ECO:0000313" key="2">
    <source>
        <dbReference type="Proteomes" id="UP000019102"/>
    </source>
</evidence>
<comment type="caution">
    <text evidence="1">The sequence shown here is derived from an EMBL/GenBank/DDBJ whole genome shotgun (WGS) entry which is preliminary data.</text>
</comment>
<dbReference type="STRING" id="1298598.JCM21714_2095"/>